<reference evidence="1" key="1">
    <citation type="submission" date="2020-10" db="EMBL/GenBank/DDBJ databases">
        <title>Chromosome-scale genome assembly of the Allis shad, Alosa alosa.</title>
        <authorList>
            <person name="Margot Z."/>
            <person name="Christophe K."/>
            <person name="Cabau C."/>
            <person name="Louis A."/>
            <person name="Berthelot C."/>
            <person name="Parey E."/>
            <person name="Roest Crollius H."/>
            <person name="Montfort J."/>
            <person name="Robinson-Rechavi M."/>
            <person name="Bucao C."/>
            <person name="Bouchez O."/>
            <person name="Gislard M."/>
            <person name="Lluch J."/>
            <person name="Milhes M."/>
            <person name="Lampietro C."/>
            <person name="Lopez Roques C."/>
            <person name="Donnadieu C."/>
            <person name="Braasch I."/>
            <person name="Desvignes T."/>
            <person name="Postlethwait J."/>
            <person name="Bobe J."/>
            <person name="Guiguen Y."/>
        </authorList>
    </citation>
    <scope>NUCLEOTIDE SEQUENCE</scope>
    <source>
        <strain evidence="1">M-15738</strain>
        <tissue evidence="1">Blood</tissue>
    </source>
</reference>
<evidence type="ECO:0000313" key="2">
    <source>
        <dbReference type="Proteomes" id="UP000823561"/>
    </source>
</evidence>
<sequence>MRMFYSCFIESVLTFCFICWFGSLSIKNKNRLQSIVRKCSKIAGINFPTLSHTYSNRGAKKAQSIAADPSHPLSC</sequence>
<name>A0AAV6GT32_9TELE</name>
<evidence type="ECO:0000313" key="1">
    <source>
        <dbReference type="EMBL" id="KAG5278269.1"/>
    </source>
</evidence>
<accession>A0AAV6GT32</accession>
<protein>
    <recommendedName>
        <fullName evidence="3">Secreted protein</fullName>
    </recommendedName>
</protein>
<organism evidence="1 2">
    <name type="scientific">Alosa alosa</name>
    <name type="common">allis shad</name>
    <dbReference type="NCBI Taxonomy" id="278164"/>
    <lineage>
        <taxon>Eukaryota</taxon>
        <taxon>Metazoa</taxon>
        <taxon>Chordata</taxon>
        <taxon>Craniata</taxon>
        <taxon>Vertebrata</taxon>
        <taxon>Euteleostomi</taxon>
        <taxon>Actinopterygii</taxon>
        <taxon>Neopterygii</taxon>
        <taxon>Teleostei</taxon>
        <taxon>Clupei</taxon>
        <taxon>Clupeiformes</taxon>
        <taxon>Clupeoidei</taxon>
        <taxon>Clupeidae</taxon>
        <taxon>Alosa</taxon>
    </lineage>
</organism>
<keyword evidence="2" id="KW-1185">Reference proteome</keyword>
<dbReference type="AlphaFoldDB" id="A0AAV6GT32"/>
<proteinExistence type="predicted"/>
<gene>
    <name evidence="1" type="ORF">AALO_G00097090</name>
</gene>
<evidence type="ECO:0008006" key="3">
    <source>
        <dbReference type="Google" id="ProtNLM"/>
    </source>
</evidence>
<comment type="caution">
    <text evidence="1">The sequence shown here is derived from an EMBL/GenBank/DDBJ whole genome shotgun (WGS) entry which is preliminary data.</text>
</comment>
<feature type="non-terminal residue" evidence="1">
    <location>
        <position position="75"/>
    </location>
</feature>
<dbReference type="Proteomes" id="UP000823561">
    <property type="component" value="Chromosome 7"/>
</dbReference>
<dbReference type="EMBL" id="JADWDJ010000007">
    <property type="protein sequence ID" value="KAG5278269.1"/>
    <property type="molecule type" value="Genomic_DNA"/>
</dbReference>